<reference evidence="1 2" key="1">
    <citation type="submission" date="2012-12" db="EMBL/GenBank/DDBJ databases">
        <title>Whole genome shotgun sequence of Gordonia aichiensis NBRC 108223.</title>
        <authorList>
            <person name="Isaki-Nakamura S."/>
            <person name="Hosoyama A."/>
            <person name="Tsuchikane K."/>
            <person name="Ando Y."/>
            <person name="Baba S."/>
            <person name="Ohji S."/>
            <person name="Hamada M."/>
            <person name="Tamura T."/>
            <person name="Yamazoe A."/>
            <person name="Yamazaki S."/>
            <person name="Fujita N."/>
        </authorList>
    </citation>
    <scope>NUCLEOTIDE SEQUENCE [LARGE SCALE GENOMIC DNA]</scope>
    <source>
        <strain evidence="1 2">NBRC 108223</strain>
    </source>
</reference>
<dbReference type="InterPro" id="IPR032710">
    <property type="entry name" value="NTF2-like_dom_sf"/>
</dbReference>
<dbReference type="STRING" id="1220583.GOACH_34_00310"/>
<gene>
    <name evidence="1" type="ORF">GOACH_34_00310</name>
</gene>
<evidence type="ECO:0000313" key="2">
    <source>
        <dbReference type="Proteomes" id="UP000010988"/>
    </source>
</evidence>
<evidence type="ECO:0008006" key="3">
    <source>
        <dbReference type="Google" id="ProtNLM"/>
    </source>
</evidence>
<dbReference type="EMBL" id="BANR01000034">
    <property type="protein sequence ID" value="GAC50948.1"/>
    <property type="molecule type" value="Genomic_DNA"/>
</dbReference>
<dbReference type="GO" id="GO:0030638">
    <property type="term" value="P:polyketide metabolic process"/>
    <property type="evidence" value="ECO:0007669"/>
    <property type="project" value="InterPro"/>
</dbReference>
<dbReference type="RefSeq" id="WP_005179704.1">
    <property type="nucleotide sequence ID" value="NZ_BANR01000034.1"/>
</dbReference>
<keyword evidence="2" id="KW-1185">Reference proteome</keyword>
<evidence type="ECO:0000313" key="1">
    <source>
        <dbReference type="EMBL" id="GAC50948.1"/>
    </source>
</evidence>
<organism evidence="1 2">
    <name type="scientific">Gordonia aichiensis NBRC 108223</name>
    <dbReference type="NCBI Taxonomy" id="1220583"/>
    <lineage>
        <taxon>Bacteria</taxon>
        <taxon>Bacillati</taxon>
        <taxon>Actinomycetota</taxon>
        <taxon>Actinomycetes</taxon>
        <taxon>Mycobacteriales</taxon>
        <taxon>Gordoniaceae</taxon>
        <taxon>Gordonia</taxon>
    </lineage>
</organism>
<name>L7KTB9_9ACTN</name>
<dbReference type="eggNOG" id="COG5485">
    <property type="taxonomic scope" value="Bacteria"/>
</dbReference>
<proteinExistence type="predicted"/>
<dbReference type="AlphaFoldDB" id="L7KTB9"/>
<dbReference type="OrthoDB" id="672913at2"/>
<accession>L7KTB9</accession>
<dbReference type="SUPFAM" id="SSF54427">
    <property type="entry name" value="NTF2-like"/>
    <property type="match status" value="1"/>
</dbReference>
<dbReference type="Pfam" id="PF07366">
    <property type="entry name" value="SnoaL"/>
    <property type="match status" value="1"/>
</dbReference>
<comment type="caution">
    <text evidence="1">The sequence shown here is derived from an EMBL/GenBank/DDBJ whole genome shotgun (WGS) entry which is preliminary data.</text>
</comment>
<dbReference type="Proteomes" id="UP000010988">
    <property type="component" value="Unassembled WGS sequence"/>
</dbReference>
<protein>
    <recommendedName>
        <fullName evidence="3">SnoaL-like domain-containing protein</fullName>
    </recommendedName>
</protein>
<sequence length="136" mass="14809">MSDIRSVIDIHVAAFNTRMPDDEPWSEDAELISPGGTFIGRDEVLGFLSVFQQAFPDGKLIVASCVLDDDTGRGSVEGFFDGVHDGPLHSPAGIVDPSGKTVSFRWSATYQVNDGQLMSEHLYFDQLDFLGQLGLT</sequence>
<dbReference type="InterPro" id="IPR009959">
    <property type="entry name" value="Cyclase_SnoaL-like"/>
</dbReference>
<dbReference type="Gene3D" id="3.10.450.50">
    <property type="match status" value="1"/>
</dbReference>